<name>A0A0C3FJL9_PILCF</name>
<evidence type="ECO:0000313" key="2">
    <source>
        <dbReference type="Proteomes" id="UP000054166"/>
    </source>
</evidence>
<reference evidence="1 2" key="1">
    <citation type="submission" date="2014-04" db="EMBL/GenBank/DDBJ databases">
        <authorList>
            <consortium name="DOE Joint Genome Institute"/>
            <person name="Kuo A."/>
            <person name="Tarkka M."/>
            <person name="Buscot F."/>
            <person name="Kohler A."/>
            <person name="Nagy L.G."/>
            <person name="Floudas D."/>
            <person name="Copeland A."/>
            <person name="Barry K.W."/>
            <person name="Cichocki N."/>
            <person name="Veneault-Fourrey C."/>
            <person name="LaButti K."/>
            <person name="Lindquist E.A."/>
            <person name="Lipzen A."/>
            <person name="Lundell T."/>
            <person name="Morin E."/>
            <person name="Murat C."/>
            <person name="Sun H."/>
            <person name="Tunlid A."/>
            <person name="Henrissat B."/>
            <person name="Grigoriev I.V."/>
            <person name="Hibbett D.S."/>
            <person name="Martin F."/>
            <person name="Nordberg H.P."/>
            <person name="Cantor M.N."/>
            <person name="Hua S.X."/>
        </authorList>
    </citation>
    <scope>NUCLEOTIDE SEQUENCE [LARGE SCALE GENOMIC DNA]</scope>
    <source>
        <strain evidence="1 2">F 1598</strain>
    </source>
</reference>
<accession>A0A0C3FJL9</accession>
<organism evidence="1 2">
    <name type="scientific">Piloderma croceum (strain F 1598)</name>
    <dbReference type="NCBI Taxonomy" id="765440"/>
    <lineage>
        <taxon>Eukaryota</taxon>
        <taxon>Fungi</taxon>
        <taxon>Dikarya</taxon>
        <taxon>Basidiomycota</taxon>
        <taxon>Agaricomycotina</taxon>
        <taxon>Agaricomycetes</taxon>
        <taxon>Agaricomycetidae</taxon>
        <taxon>Atheliales</taxon>
        <taxon>Atheliaceae</taxon>
        <taxon>Piloderma</taxon>
    </lineage>
</organism>
<dbReference type="AlphaFoldDB" id="A0A0C3FJL9"/>
<dbReference type="EMBL" id="KN833006">
    <property type="protein sequence ID" value="KIM80079.1"/>
    <property type="molecule type" value="Genomic_DNA"/>
</dbReference>
<dbReference type="HOGENOM" id="CLU_054439_0_0_1"/>
<evidence type="ECO:0000313" key="1">
    <source>
        <dbReference type="EMBL" id="KIM80079.1"/>
    </source>
</evidence>
<evidence type="ECO:0008006" key="3">
    <source>
        <dbReference type="Google" id="ProtNLM"/>
    </source>
</evidence>
<keyword evidence="2" id="KW-1185">Reference proteome</keyword>
<dbReference type="Proteomes" id="UP000054166">
    <property type="component" value="Unassembled WGS sequence"/>
</dbReference>
<sequence>MTAISPVMITPTGKYPDIPTDNAHTGPFLLPTELILDILDYVCPSITESEILQNHLFFPSERRARFKVLRALSQTCRVWRCRFLPLLWHRLEVCTISSGLPEWKYMEQIGPALLTKSNGLLESECLWPYVQIVTVTLVPLGAPVTLDAFARCLSVLPNLHTIEIVHAKRKRMGNFIRQAFEGRTYPTVRTLTIPHNASGILRSCLEVERISCTGIHYQTRLISAMIRDGCPRPRLTTMCEVAFSGRLCNKKKKNLGRIIPNLTSIEVGWEYIPGTLSEFKELSTVQFNVFLADLRGDKLEERLANALEQKSDICNALKAANGNQRKWLTVIYYGMESLNVKFEVEEVR</sequence>
<proteinExistence type="predicted"/>
<dbReference type="OrthoDB" id="3251070at2759"/>
<reference evidence="2" key="2">
    <citation type="submission" date="2015-01" db="EMBL/GenBank/DDBJ databases">
        <title>Evolutionary Origins and Diversification of the Mycorrhizal Mutualists.</title>
        <authorList>
            <consortium name="DOE Joint Genome Institute"/>
            <consortium name="Mycorrhizal Genomics Consortium"/>
            <person name="Kohler A."/>
            <person name="Kuo A."/>
            <person name="Nagy L.G."/>
            <person name="Floudas D."/>
            <person name="Copeland A."/>
            <person name="Barry K.W."/>
            <person name="Cichocki N."/>
            <person name="Veneault-Fourrey C."/>
            <person name="LaButti K."/>
            <person name="Lindquist E.A."/>
            <person name="Lipzen A."/>
            <person name="Lundell T."/>
            <person name="Morin E."/>
            <person name="Murat C."/>
            <person name="Riley R."/>
            <person name="Ohm R."/>
            <person name="Sun H."/>
            <person name="Tunlid A."/>
            <person name="Henrissat B."/>
            <person name="Grigoriev I.V."/>
            <person name="Hibbett D.S."/>
            <person name="Martin F."/>
        </authorList>
    </citation>
    <scope>NUCLEOTIDE SEQUENCE [LARGE SCALE GENOMIC DNA]</scope>
    <source>
        <strain evidence="2">F 1598</strain>
    </source>
</reference>
<gene>
    <name evidence="1" type="ORF">PILCRDRAFT_822929</name>
</gene>
<protein>
    <recommendedName>
        <fullName evidence="3">F-box domain-containing protein</fullName>
    </recommendedName>
</protein>
<dbReference type="InParanoid" id="A0A0C3FJL9"/>